<proteinExistence type="predicted"/>
<name>A0A1A6A5F5_9TREE</name>
<reference evidence="3" key="2">
    <citation type="submission" date="2013-07" db="EMBL/GenBank/DDBJ databases">
        <authorList>
            <consortium name="The Broad Institute Genome Sequencing Platform"/>
            <person name="Cuomo C."/>
            <person name="Litvintseva A."/>
            <person name="Chen Y."/>
            <person name="Heitman J."/>
            <person name="Sun S."/>
            <person name="Springer D."/>
            <person name="Dromer F."/>
            <person name="Young S.K."/>
            <person name="Zeng Q."/>
            <person name="Gargeya S."/>
            <person name="Fitzgerald M."/>
            <person name="Abouelleil A."/>
            <person name="Alvarado L."/>
            <person name="Berlin A.M."/>
            <person name="Chapman S.B."/>
            <person name="Dewar J."/>
            <person name="Goldberg J."/>
            <person name="Griggs A."/>
            <person name="Gujja S."/>
            <person name="Hansen M."/>
            <person name="Howarth C."/>
            <person name="Imamovic A."/>
            <person name="Larimer J."/>
            <person name="McCowan C."/>
            <person name="Murphy C."/>
            <person name="Pearson M."/>
            <person name="Priest M."/>
            <person name="Roberts A."/>
            <person name="Saif S."/>
            <person name="Shea T."/>
            <person name="Sykes S."/>
            <person name="Wortman J."/>
            <person name="Nusbaum C."/>
            <person name="Birren B."/>
        </authorList>
    </citation>
    <scope>NUCLEOTIDE SEQUENCE</scope>
    <source>
        <strain evidence="3">CBS 10117</strain>
    </source>
</reference>
<feature type="compositionally biased region" description="Polar residues" evidence="1">
    <location>
        <begin position="385"/>
        <end position="410"/>
    </location>
</feature>
<feature type="compositionally biased region" description="Low complexity" evidence="1">
    <location>
        <begin position="37"/>
        <end position="48"/>
    </location>
</feature>
<dbReference type="GeneID" id="28968316"/>
<feature type="region of interest" description="Disordered" evidence="1">
    <location>
        <begin position="1"/>
        <end position="58"/>
    </location>
</feature>
<keyword evidence="4" id="KW-1185">Reference proteome</keyword>
<feature type="compositionally biased region" description="Polar residues" evidence="1">
    <location>
        <begin position="300"/>
        <end position="318"/>
    </location>
</feature>
<sequence>MPLSLSVNRPKSPITLQFSRSKSFSSSRKTKRSNTYPSPSTSTSTSSSDGAGESEPFDLSIILDQKNFDTLDLGSIKDVNNKEEDNQRGTRMQGGKIKFQLNENSPSKDRMTSKLIKNRKRSMVEGEDAEDSSKAGSENAQLLPSPLIHSTFPKSPYPFHGFNEPTPRDRRQSHRRSRSFSELITSSTSISQPWRDRETWLAIHTPKPSSGAQQRKGSIPIELEDGGWRARGGGTFFGADMNGPYPSLKVRVKPLSPPLSPAAQSQRHVSVRNPGKEDQVSSPTAKMSDANPVDKIIYQHKSQSAWNVTRPNTSNEELPSTRYYTPLPIEGNHNDDDDDFLPPLLPRTITRASSFSSSSRNTTPIPWAQRSGSNSPGRLTPPTTPSRQKTRNITPSSPLKQTPKQWTQVDPSPPRTSPRKMKAKTQTPTHTTPLINPRTPETPTRIARSPFGRRNTKDTAIGTPISPSERHAISVSGDHPDAEHHDRDEHVSPAKRLWKALKSVSPGKREEKKAASQGDESDSAQEMTAWIKRGGWF</sequence>
<feature type="compositionally biased region" description="Polar residues" evidence="1">
    <location>
        <begin position="182"/>
        <end position="191"/>
    </location>
</feature>
<reference evidence="3" key="3">
    <citation type="submission" date="2024-02" db="EMBL/GenBank/DDBJ databases">
        <title>Comparative genomics of Cryptococcus and Kwoniella reveals pathogenesis evolution and contrasting modes of karyotype evolution via chromosome fusion or intercentromeric recombination.</title>
        <authorList>
            <person name="Coelho M.A."/>
            <person name="David-Palma M."/>
            <person name="Shea T."/>
            <person name="Bowers K."/>
            <person name="McGinley-Smith S."/>
            <person name="Mohammad A.W."/>
            <person name="Gnirke A."/>
            <person name="Yurkov A.M."/>
            <person name="Nowrousian M."/>
            <person name="Sun S."/>
            <person name="Cuomo C.A."/>
            <person name="Heitman J."/>
        </authorList>
    </citation>
    <scope>NUCLEOTIDE SEQUENCE</scope>
    <source>
        <strain evidence="3">CBS 10117</strain>
    </source>
</reference>
<evidence type="ECO:0000313" key="4">
    <source>
        <dbReference type="Proteomes" id="UP000078595"/>
    </source>
</evidence>
<organism evidence="2">
    <name type="scientific">Kwoniella dejecticola CBS 10117</name>
    <dbReference type="NCBI Taxonomy" id="1296121"/>
    <lineage>
        <taxon>Eukaryota</taxon>
        <taxon>Fungi</taxon>
        <taxon>Dikarya</taxon>
        <taxon>Basidiomycota</taxon>
        <taxon>Agaricomycotina</taxon>
        <taxon>Tremellomycetes</taxon>
        <taxon>Tremellales</taxon>
        <taxon>Cryptococcaceae</taxon>
        <taxon>Kwoniella</taxon>
    </lineage>
</organism>
<feature type="compositionally biased region" description="Polar residues" evidence="1">
    <location>
        <begin position="424"/>
        <end position="442"/>
    </location>
</feature>
<feature type="compositionally biased region" description="Basic and acidic residues" evidence="1">
    <location>
        <begin position="79"/>
        <end position="88"/>
    </location>
</feature>
<feature type="region of interest" description="Disordered" evidence="1">
    <location>
        <begin position="205"/>
        <end position="227"/>
    </location>
</feature>
<dbReference type="VEuPathDB" id="FungiDB:I303_04617"/>
<feature type="compositionally biased region" description="Polar residues" evidence="1">
    <location>
        <begin position="1"/>
        <end position="17"/>
    </location>
</feature>
<reference evidence="2" key="1">
    <citation type="submission" date="2013-07" db="EMBL/GenBank/DDBJ databases">
        <title>The Genome Sequence of Cryptococcus dejecticola CBS10117.</title>
        <authorList>
            <consortium name="The Broad Institute Genome Sequencing Platform"/>
            <person name="Cuomo C."/>
            <person name="Litvintseva A."/>
            <person name="Chen Y."/>
            <person name="Heitman J."/>
            <person name="Sun S."/>
            <person name="Springer D."/>
            <person name="Dromer F."/>
            <person name="Young S.K."/>
            <person name="Zeng Q."/>
            <person name="Gargeya S."/>
            <person name="Fitzgerald M."/>
            <person name="Abouelleil A."/>
            <person name="Alvarado L."/>
            <person name="Berlin A.M."/>
            <person name="Chapman S.B."/>
            <person name="Dewar J."/>
            <person name="Goldberg J."/>
            <person name="Griggs A."/>
            <person name="Gujja S."/>
            <person name="Hansen M."/>
            <person name="Howarth C."/>
            <person name="Imamovic A."/>
            <person name="Larimer J."/>
            <person name="McCowan C."/>
            <person name="Murphy C."/>
            <person name="Pearson M."/>
            <person name="Priest M."/>
            <person name="Roberts A."/>
            <person name="Saif S."/>
            <person name="Shea T."/>
            <person name="Sykes S."/>
            <person name="Wortman J."/>
            <person name="Nusbaum C."/>
            <person name="Birren B."/>
        </authorList>
    </citation>
    <scope>NUCLEOTIDE SEQUENCE [LARGE SCALE GENOMIC DNA]</scope>
    <source>
        <strain evidence="2">CBS 10117</strain>
    </source>
</reference>
<accession>A0A1A6A5F5</accession>
<dbReference type="EMBL" id="KI894031">
    <property type="protein sequence ID" value="OBR85284.1"/>
    <property type="molecule type" value="Genomic_DNA"/>
</dbReference>
<evidence type="ECO:0000256" key="1">
    <source>
        <dbReference type="SAM" id="MobiDB-lite"/>
    </source>
</evidence>
<gene>
    <name evidence="2" type="ORF">I303_04617</name>
    <name evidence="3" type="ORF">I303_104404</name>
</gene>
<feature type="compositionally biased region" description="Basic and acidic residues" evidence="1">
    <location>
        <begin position="468"/>
        <end position="492"/>
    </location>
</feature>
<dbReference type="OrthoDB" id="2564781at2759"/>
<feature type="region of interest" description="Disordered" evidence="1">
    <location>
        <begin position="248"/>
        <end position="537"/>
    </location>
</feature>
<evidence type="ECO:0000313" key="3">
    <source>
        <dbReference type="EMBL" id="WWC61819.1"/>
    </source>
</evidence>
<dbReference type="KEGG" id="kdj:28968316"/>
<feature type="region of interest" description="Disordered" evidence="1">
    <location>
        <begin position="72"/>
        <end position="191"/>
    </location>
</feature>
<dbReference type="AlphaFoldDB" id="A0A1A6A5F5"/>
<protein>
    <submittedName>
        <fullName evidence="2">Uncharacterized protein</fullName>
    </submittedName>
</protein>
<feature type="compositionally biased region" description="Polar residues" evidence="1">
    <location>
        <begin position="207"/>
        <end position="216"/>
    </location>
</feature>
<dbReference type="Proteomes" id="UP000078595">
    <property type="component" value="Chromosome 5"/>
</dbReference>
<dbReference type="EMBL" id="CP144534">
    <property type="protein sequence ID" value="WWC61819.1"/>
    <property type="molecule type" value="Genomic_DNA"/>
</dbReference>
<feature type="compositionally biased region" description="Polar residues" evidence="1">
    <location>
        <begin position="360"/>
        <end position="377"/>
    </location>
</feature>
<feature type="compositionally biased region" description="Low complexity" evidence="1">
    <location>
        <begin position="18"/>
        <end position="27"/>
    </location>
</feature>
<dbReference type="RefSeq" id="XP_018263126.1">
    <property type="nucleotide sequence ID" value="XM_018407915.1"/>
</dbReference>
<evidence type="ECO:0000313" key="2">
    <source>
        <dbReference type="EMBL" id="OBR85284.1"/>
    </source>
</evidence>